<dbReference type="CDD" id="cd04770">
    <property type="entry name" value="HTH_HMRTR"/>
    <property type="match status" value="1"/>
</dbReference>
<dbReference type="InterPro" id="IPR000551">
    <property type="entry name" value="MerR-type_HTH_dom"/>
</dbReference>
<dbReference type="EMBL" id="LNYX01000030">
    <property type="protein sequence ID" value="KTD62188.1"/>
    <property type="molecule type" value="Genomic_DNA"/>
</dbReference>
<dbReference type="InterPro" id="IPR009061">
    <property type="entry name" value="DNA-bd_dom_put_sf"/>
</dbReference>
<evidence type="ECO:0000256" key="4">
    <source>
        <dbReference type="SAM" id="Coils"/>
    </source>
</evidence>
<evidence type="ECO:0000256" key="1">
    <source>
        <dbReference type="ARBA" id="ARBA00023015"/>
    </source>
</evidence>
<dbReference type="PROSITE" id="PS50937">
    <property type="entry name" value="HTH_MERR_2"/>
    <property type="match status" value="1"/>
</dbReference>
<dbReference type="PANTHER" id="PTHR30204">
    <property type="entry name" value="REDOX-CYCLING DRUG-SENSING TRANSCRIPTIONAL ACTIVATOR SOXR"/>
    <property type="match status" value="1"/>
</dbReference>
<evidence type="ECO:0000256" key="3">
    <source>
        <dbReference type="ARBA" id="ARBA00023163"/>
    </source>
</evidence>
<dbReference type="STRING" id="452.Lspi_2038"/>
<keyword evidence="1" id="KW-0805">Transcription regulation</keyword>
<evidence type="ECO:0000256" key="2">
    <source>
        <dbReference type="ARBA" id="ARBA00023125"/>
    </source>
</evidence>
<evidence type="ECO:0000259" key="5">
    <source>
        <dbReference type="PROSITE" id="PS50937"/>
    </source>
</evidence>
<dbReference type="SUPFAM" id="SSF46955">
    <property type="entry name" value="Putative DNA-binding domain"/>
    <property type="match status" value="1"/>
</dbReference>
<dbReference type="SMART" id="SM00422">
    <property type="entry name" value="HTH_MERR"/>
    <property type="match status" value="1"/>
</dbReference>
<dbReference type="Pfam" id="PF13411">
    <property type="entry name" value="MerR_1"/>
    <property type="match status" value="1"/>
</dbReference>
<dbReference type="Proteomes" id="UP000054877">
    <property type="component" value="Unassembled WGS sequence"/>
</dbReference>
<dbReference type="GO" id="GO:0003700">
    <property type="term" value="F:DNA-binding transcription factor activity"/>
    <property type="evidence" value="ECO:0007669"/>
    <property type="project" value="InterPro"/>
</dbReference>
<dbReference type="PATRIC" id="fig|452.5.peg.2244"/>
<dbReference type="Gene3D" id="1.10.1660.10">
    <property type="match status" value="1"/>
</dbReference>
<organism evidence="6 7">
    <name type="scientific">Legionella spiritensis</name>
    <dbReference type="NCBI Taxonomy" id="452"/>
    <lineage>
        <taxon>Bacteria</taxon>
        <taxon>Pseudomonadati</taxon>
        <taxon>Pseudomonadota</taxon>
        <taxon>Gammaproteobacteria</taxon>
        <taxon>Legionellales</taxon>
        <taxon>Legionellaceae</taxon>
        <taxon>Legionella</taxon>
    </lineage>
</organism>
<dbReference type="PROSITE" id="PS00552">
    <property type="entry name" value="HTH_MERR_1"/>
    <property type="match status" value="1"/>
</dbReference>
<evidence type="ECO:0000313" key="6">
    <source>
        <dbReference type="EMBL" id="KTD62188.1"/>
    </source>
</evidence>
<sequence length="136" mass="15644">MTSLTIGQVAKQTGISHDTIRLYERYGLIEEPSRAANGYRQYPASVVDRLAFILRTKQMGFTLKEIQELLVVHQTSQKSCGKIKRRTQEKLQQVADKINELKKLEFALKKLVQDCDKNHPDDLCPIFTLINKEVLK</sequence>
<dbReference type="PRINTS" id="PR00040">
    <property type="entry name" value="HTHMERR"/>
</dbReference>
<keyword evidence="2" id="KW-0238">DNA-binding</keyword>
<comment type="caution">
    <text evidence="6">The sequence shown here is derived from an EMBL/GenBank/DDBJ whole genome shotgun (WGS) entry which is preliminary data.</text>
</comment>
<keyword evidence="7" id="KW-1185">Reference proteome</keyword>
<evidence type="ECO:0000313" key="7">
    <source>
        <dbReference type="Proteomes" id="UP000054877"/>
    </source>
</evidence>
<proteinExistence type="predicted"/>
<accession>A0A0W0YZ93</accession>
<feature type="domain" description="HTH merR-type" evidence="5">
    <location>
        <begin position="3"/>
        <end position="72"/>
    </location>
</feature>
<reference evidence="6 7" key="1">
    <citation type="submission" date="2015-11" db="EMBL/GenBank/DDBJ databases">
        <title>Genomic analysis of 38 Legionella species identifies large and diverse effector repertoires.</title>
        <authorList>
            <person name="Burstein D."/>
            <person name="Amaro F."/>
            <person name="Zusman T."/>
            <person name="Lifshitz Z."/>
            <person name="Cohen O."/>
            <person name="Gilbert J.A."/>
            <person name="Pupko T."/>
            <person name="Shuman H.A."/>
            <person name="Segal G."/>
        </authorList>
    </citation>
    <scope>NUCLEOTIDE SEQUENCE [LARGE SCALE GENOMIC DNA]</scope>
    <source>
        <strain evidence="6 7">Mt.St.Helens-9</strain>
    </source>
</reference>
<protein>
    <submittedName>
        <fullName evidence="6">Transcriptional regulator, MerR family</fullName>
    </submittedName>
</protein>
<dbReference type="InterPro" id="IPR047057">
    <property type="entry name" value="MerR_fam"/>
</dbReference>
<dbReference type="PANTHER" id="PTHR30204:SF94">
    <property type="entry name" value="HEAVY METAL-DEPENDENT TRANSCRIPTIONAL REGULATOR HI_0293-RELATED"/>
    <property type="match status" value="1"/>
</dbReference>
<keyword evidence="4" id="KW-0175">Coiled coil</keyword>
<dbReference type="RefSeq" id="WP_058483955.1">
    <property type="nucleotide sequence ID" value="NZ_CAAAII010000004.1"/>
</dbReference>
<keyword evidence="3" id="KW-0804">Transcription</keyword>
<dbReference type="AlphaFoldDB" id="A0A0W0YZ93"/>
<name>A0A0W0YZ93_LEGSP</name>
<dbReference type="GO" id="GO:0003677">
    <property type="term" value="F:DNA binding"/>
    <property type="evidence" value="ECO:0007669"/>
    <property type="project" value="UniProtKB-KW"/>
</dbReference>
<gene>
    <name evidence="6" type="ORF">Lspi_2038</name>
</gene>
<feature type="coiled-coil region" evidence="4">
    <location>
        <begin position="84"/>
        <end position="114"/>
    </location>
</feature>